<organism evidence="1 2">
    <name type="scientific">Daucus carota subsp. sativus</name>
    <name type="common">Carrot</name>
    <dbReference type="NCBI Taxonomy" id="79200"/>
    <lineage>
        <taxon>Eukaryota</taxon>
        <taxon>Viridiplantae</taxon>
        <taxon>Streptophyta</taxon>
        <taxon>Embryophyta</taxon>
        <taxon>Tracheophyta</taxon>
        <taxon>Spermatophyta</taxon>
        <taxon>Magnoliopsida</taxon>
        <taxon>eudicotyledons</taxon>
        <taxon>Gunneridae</taxon>
        <taxon>Pentapetalae</taxon>
        <taxon>asterids</taxon>
        <taxon>campanulids</taxon>
        <taxon>Apiales</taxon>
        <taxon>Apiaceae</taxon>
        <taxon>Apioideae</taxon>
        <taxon>Scandiceae</taxon>
        <taxon>Daucinae</taxon>
        <taxon>Daucus</taxon>
        <taxon>Daucus sect. Daucus</taxon>
    </lineage>
</organism>
<name>A0AAF0XLN8_DAUCS</name>
<dbReference type="CDD" id="cd02440">
    <property type="entry name" value="AdoMet_MTases"/>
    <property type="match status" value="1"/>
</dbReference>
<evidence type="ECO:0000313" key="2">
    <source>
        <dbReference type="Proteomes" id="UP000077755"/>
    </source>
</evidence>
<reference evidence="1" key="1">
    <citation type="journal article" date="2016" name="Nat. Genet.">
        <title>A high-quality carrot genome assembly provides new insights into carotenoid accumulation and asterid genome evolution.</title>
        <authorList>
            <person name="Iorizzo M."/>
            <person name="Ellison S."/>
            <person name="Senalik D."/>
            <person name="Zeng P."/>
            <person name="Satapoomin P."/>
            <person name="Huang J."/>
            <person name="Bowman M."/>
            <person name="Iovene M."/>
            <person name="Sanseverino W."/>
            <person name="Cavagnaro P."/>
            <person name="Yildiz M."/>
            <person name="Macko-Podgorni A."/>
            <person name="Moranska E."/>
            <person name="Grzebelus E."/>
            <person name="Grzebelus D."/>
            <person name="Ashrafi H."/>
            <person name="Zheng Z."/>
            <person name="Cheng S."/>
            <person name="Spooner D."/>
            <person name="Van Deynze A."/>
            <person name="Simon P."/>
        </authorList>
    </citation>
    <scope>NUCLEOTIDE SEQUENCE</scope>
    <source>
        <tissue evidence="1">Leaf</tissue>
    </source>
</reference>
<proteinExistence type="predicted"/>
<dbReference type="Proteomes" id="UP000077755">
    <property type="component" value="Chromosome 7"/>
</dbReference>
<dbReference type="PANTHER" id="PTHR14614">
    <property type="entry name" value="HEPATOCELLULAR CARCINOMA-ASSOCIATED ANTIGEN"/>
    <property type="match status" value="1"/>
</dbReference>
<gene>
    <name evidence="1" type="ORF">DCAR_0729800</name>
</gene>
<dbReference type="EMBL" id="CP093349">
    <property type="protein sequence ID" value="WOH10333.1"/>
    <property type="molecule type" value="Genomic_DNA"/>
</dbReference>
<dbReference type="Gene3D" id="3.40.50.150">
    <property type="entry name" value="Vaccinia Virus protein VP39"/>
    <property type="match status" value="1"/>
</dbReference>
<dbReference type="Pfam" id="PF10294">
    <property type="entry name" value="Methyltransf_16"/>
    <property type="match status" value="1"/>
</dbReference>
<dbReference type="InterPro" id="IPR019410">
    <property type="entry name" value="Methyltransf_16"/>
</dbReference>
<accession>A0AAF0XLN8</accession>
<evidence type="ECO:0000313" key="1">
    <source>
        <dbReference type="EMBL" id="WOH10333.1"/>
    </source>
</evidence>
<dbReference type="PANTHER" id="PTHR14614:SF132">
    <property type="entry name" value="PROTEIN-LYSINE METHYLTRANSFERASE C42C1.13"/>
    <property type="match status" value="1"/>
</dbReference>
<sequence length="278" mass="31087">MRNTKETEREAEDSDQEINPCTVLLVQEHEEGKPEAIDDLVLHHHQQTFNLESIKSAVVIRQLPSQGLSFQLWPAATAFVSLLDRHDRSSTTLSSLLNRPHLGPLRILELGSGTGLVGIAAAAILGAHVTVTDLSHVIPNLKFNAEANMNAVGLNGGKVEVAALGWGVEKEMEAIKENDEYDVIMGSDVVYHDHLYNPLLQTLKYFLLGDRTKKEMVFVMSHLKRWKKESVFFKKAKKDFDVEVIHKHDPCDGSRVGVLLYTFVAKNKKKKVEVAESQ</sequence>
<dbReference type="AlphaFoldDB" id="A0AAF0XLN8"/>
<dbReference type="InterPro" id="IPR029063">
    <property type="entry name" value="SAM-dependent_MTases_sf"/>
</dbReference>
<protein>
    <submittedName>
        <fullName evidence="1">Uncharacterized protein</fullName>
    </submittedName>
</protein>
<dbReference type="SUPFAM" id="SSF53335">
    <property type="entry name" value="S-adenosyl-L-methionine-dependent methyltransferases"/>
    <property type="match status" value="1"/>
</dbReference>
<keyword evidence="2" id="KW-1185">Reference proteome</keyword>
<reference evidence="1" key="2">
    <citation type="submission" date="2022-03" db="EMBL/GenBank/DDBJ databases">
        <title>Draft title - Genomic analysis of global carrot germplasm unveils the trajectory of domestication and the origin of high carotenoid orange carrot.</title>
        <authorList>
            <person name="Iorizzo M."/>
            <person name="Ellison S."/>
            <person name="Senalik D."/>
            <person name="Macko-Podgorni A."/>
            <person name="Grzebelus D."/>
            <person name="Bostan H."/>
            <person name="Rolling W."/>
            <person name="Curaba J."/>
            <person name="Simon P."/>
        </authorList>
    </citation>
    <scope>NUCLEOTIDE SEQUENCE</scope>
    <source>
        <tissue evidence="1">Leaf</tissue>
    </source>
</reference>